<keyword evidence="2" id="KW-1133">Transmembrane helix</keyword>
<dbReference type="Proteomes" id="UP000010310">
    <property type="component" value="Unassembled WGS sequence"/>
</dbReference>
<feature type="region of interest" description="Disordered" evidence="1">
    <location>
        <begin position="1"/>
        <end position="20"/>
    </location>
</feature>
<sequence>MSDKYDEYFDSQEANEDSKSDSRVALILIAVFVVGMVFWVSGQ</sequence>
<keyword evidence="2" id="KW-0812">Transmembrane</keyword>
<gene>
    <name evidence="3" type="ORF">B273_0064</name>
</gene>
<keyword evidence="4" id="KW-1185">Reference proteome</keyword>
<evidence type="ECO:0000256" key="1">
    <source>
        <dbReference type="SAM" id="MobiDB-lite"/>
    </source>
</evidence>
<accession>K6FF40</accession>
<feature type="transmembrane region" description="Helical" evidence="2">
    <location>
        <begin position="24"/>
        <end position="42"/>
    </location>
</feature>
<protein>
    <submittedName>
        <fullName evidence="3">Uncharacterized protein</fullName>
    </submittedName>
</protein>
<reference evidence="3 4" key="1">
    <citation type="submission" date="2012-09" db="EMBL/GenBank/DDBJ databases">
        <authorList>
            <person name="Dupont C.L."/>
            <person name="Rusch D.B."/>
            <person name="Lombardo M.-J."/>
            <person name="Novotny M."/>
            <person name="Yee-Greenbaum J."/>
            <person name="Laskin R."/>
        </authorList>
    </citation>
    <scope>NUCLEOTIDE SEQUENCE [LARGE SCALE GENOMIC DNA]</scope>
    <source>
        <strain evidence="3">SAR86E</strain>
    </source>
</reference>
<evidence type="ECO:0000313" key="4">
    <source>
        <dbReference type="Proteomes" id="UP000010310"/>
    </source>
</evidence>
<dbReference type="EMBL" id="AMWX01000001">
    <property type="protein sequence ID" value="EKO37222.1"/>
    <property type="molecule type" value="Genomic_DNA"/>
</dbReference>
<dbReference type="AlphaFoldDB" id="K6FF40"/>
<name>K6FF40_9GAMM</name>
<keyword evidence="2" id="KW-0472">Membrane</keyword>
<comment type="caution">
    <text evidence="3">The sequence shown here is derived from an EMBL/GenBank/DDBJ whole genome shotgun (WGS) entry which is preliminary data.</text>
</comment>
<proteinExistence type="predicted"/>
<evidence type="ECO:0000313" key="3">
    <source>
        <dbReference type="EMBL" id="EKO37222.1"/>
    </source>
</evidence>
<evidence type="ECO:0000256" key="2">
    <source>
        <dbReference type="SAM" id="Phobius"/>
    </source>
</evidence>
<organism evidence="3 4">
    <name type="scientific">SAR86 cluster bacterium SAR86E</name>
    <dbReference type="NCBI Taxonomy" id="1208365"/>
    <lineage>
        <taxon>Bacteria</taxon>
        <taxon>Pseudomonadati</taxon>
        <taxon>Pseudomonadota</taxon>
        <taxon>Gammaproteobacteria</taxon>
        <taxon>SAR86 cluster</taxon>
    </lineage>
</organism>